<protein>
    <submittedName>
        <fullName evidence="2">Uncharacterized protein</fullName>
    </submittedName>
</protein>
<proteinExistence type="predicted"/>
<name>A0A2T2YK05_9BACT</name>
<evidence type="ECO:0000313" key="3">
    <source>
        <dbReference type="Proteomes" id="UP000240357"/>
    </source>
</evidence>
<dbReference type="AlphaFoldDB" id="A0A2T2YK05"/>
<feature type="transmembrane region" description="Helical" evidence="1">
    <location>
        <begin position="6"/>
        <end position="26"/>
    </location>
</feature>
<keyword evidence="1" id="KW-0812">Transmembrane</keyword>
<gene>
    <name evidence="2" type="ORF">AHMF7605_21260</name>
</gene>
<evidence type="ECO:0000256" key="1">
    <source>
        <dbReference type="SAM" id="Phobius"/>
    </source>
</evidence>
<keyword evidence="1" id="KW-0472">Membrane</keyword>
<sequence>MLPLSVSLLLTLLGTILLFFTIKYLLNMYNWQQIKFKRWKLIAFKRRLTFKRKRRRNKNW</sequence>
<comment type="caution">
    <text evidence="2">The sequence shown here is derived from an EMBL/GenBank/DDBJ whole genome shotgun (WGS) entry which is preliminary data.</text>
</comment>
<dbReference type="EMBL" id="PYFT01000001">
    <property type="protein sequence ID" value="PSR55846.1"/>
    <property type="molecule type" value="Genomic_DNA"/>
</dbReference>
<reference evidence="2 3" key="1">
    <citation type="submission" date="2018-03" db="EMBL/GenBank/DDBJ databases">
        <title>Adhaeribacter sp. HMF7605 Genome sequencing and assembly.</title>
        <authorList>
            <person name="Kang H."/>
            <person name="Kang J."/>
            <person name="Cha I."/>
            <person name="Kim H."/>
            <person name="Joh K."/>
        </authorList>
    </citation>
    <scope>NUCLEOTIDE SEQUENCE [LARGE SCALE GENOMIC DNA]</scope>
    <source>
        <strain evidence="2 3">HMF7605</strain>
    </source>
</reference>
<keyword evidence="3" id="KW-1185">Reference proteome</keyword>
<accession>A0A2T2YK05</accession>
<organism evidence="2 3">
    <name type="scientific">Adhaeribacter arboris</name>
    <dbReference type="NCBI Taxonomy" id="2072846"/>
    <lineage>
        <taxon>Bacteria</taxon>
        <taxon>Pseudomonadati</taxon>
        <taxon>Bacteroidota</taxon>
        <taxon>Cytophagia</taxon>
        <taxon>Cytophagales</taxon>
        <taxon>Hymenobacteraceae</taxon>
        <taxon>Adhaeribacter</taxon>
    </lineage>
</organism>
<dbReference type="Proteomes" id="UP000240357">
    <property type="component" value="Unassembled WGS sequence"/>
</dbReference>
<evidence type="ECO:0000313" key="2">
    <source>
        <dbReference type="EMBL" id="PSR55846.1"/>
    </source>
</evidence>
<keyword evidence="1" id="KW-1133">Transmembrane helix</keyword>